<dbReference type="EMBL" id="JAAIKD010000012">
    <property type="protein sequence ID" value="NEV95052.1"/>
    <property type="molecule type" value="Genomic_DNA"/>
</dbReference>
<dbReference type="InterPro" id="IPR010432">
    <property type="entry name" value="RDD"/>
</dbReference>
<evidence type="ECO:0000256" key="1">
    <source>
        <dbReference type="ARBA" id="ARBA00004141"/>
    </source>
</evidence>
<evidence type="ECO:0000256" key="2">
    <source>
        <dbReference type="ARBA" id="ARBA00022692"/>
    </source>
</evidence>
<feature type="transmembrane region" description="Helical" evidence="5">
    <location>
        <begin position="36"/>
        <end position="57"/>
    </location>
</feature>
<comment type="subcellular location">
    <subcellularLocation>
        <location evidence="1">Membrane</location>
        <topology evidence="1">Multi-pass membrane protein</topology>
    </subcellularLocation>
</comment>
<evidence type="ECO:0000259" key="6">
    <source>
        <dbReference type="Pfam" id="PF06271"/>
    </source>
</evidence>
<name>A0A6B3R3Q8_9FLAO</name>
<organism evidence="7 8">
    <name type="scientific">Psychroflexus aurantiacus</name>
    <dbReference type="NCBI Taxonomy" id="2709310"/>
    <lineage>
        <taxon>Bacteria</taxon>
        <taxon>Pseudomonadati</taxon>
        <taxon>Bacteroidota</taxon>
        <taxon>Flavobacteriia</taxon>
        <taxon>Flavobacteriales</taxon>
        <taxon>Flavobacteriaceae</taxon>
        <taxon>Psychroflexus</taxon>
    </lineage>
</organism>
<dbReference type="Pfam" id="PF06271">
    <property type="entry name" value="RDD"/>
    <property type="match status" value="1"/>
</dbReference>
<evidence type="ECO:0000256" key="3">
    <source>
        <dbReference type="ARBA" id="ARBA00022989"/>
    </source>
</evidence>
<gene>
    <name evidence="7" type="ORF">G3567_12985</name>
</gene>
<keyword evidence="3 5" id="KW-1133">Transmembrane helix</keyword>
<keyword evidence="4 5" id="KW-0472">Membrane</keyword>
<proteinExistence type="predicted"/>
<dbReference type="RefSeq" id="WP_164005747.1">
    <property type="nucleotide sequence ID" value="NZ_JAAIKD010000012.1"/>
</dbReference>
<accession>A0A6B3R3Q8</accession>
<dbReference type="GO" id="GO:0016020">
    <property type="term" value="C:membrane"/>
    <property type="evidence" value="ECO:0007669"/>
    <property type="project" value="UniProtKB-SubCell"/>
</dbReference>
<protein>
    <submittedName>
        <fullName evidence="7">RDD family protein</fullName>
    </submittedName>
</protein>
<evidence type="ECO:0000313" key="7">
    <source>
        <dbReference type="EMBL" id="NEV95052.1"/>
    </source>
</evidence>
<keyword evidence="2 5" id="KW-0812">Transmembrane</keyword>
<evidence type="ECO:0000313" key="8">
    <source>
        <dbReference type="Proteomes" id="UP000478505"/>
    </source>
</evidence>
<feature type="domain" description="RDD" evidence="6">
    <location>
        <begin position="5"/>
        <end position="101"/>
    </location>
</feature>
<dbReference type="AlphaFoldDB" id="A0A6B3R3Q8"/>
<comment type="caution">
    <text evidence="7">The sequence shown here is derived from an EMBL/GenBank/DDBJ whole genome shotgun (WGS) entry which is preliminary data.</text>
</comment>
<evidence type="ECO:0000256" key="4">
    <source>
        <dbReference type="ARBA" id="ARBA00023136"/>
    </source>
</evidence>
<dbReference type="Proteomes" id="UP000478505">
    <property type="component" value="Unassembled WGS sequence"/>
</dbReference>
<feature type="transmembrane region" description="Helical" evidence="5">
    <location>
        <begin position="12"/>
        <end position="30"/>
    </location>
</feature>
<sequence length="122" mass="14368">MEIKITDRLINYIVDVFIITVSSLLTAVILKFVFDILLMDIMVWLQLIFFFVYYMVLEYKRGQTIGKMVTKTKVEYPDKTNKLNLCFVRTISRLIPLEPFSVLSPNVKMWHDKLSNTNLVKV</sequence>
<evidence type="ECO:0000256" key="5">
    <source>
        <dbReference type="SAM" id="Phobius"/>
    </source>
</evidence>
<reference evidence="7 8" key="1">
    <citation type="submission" date="2020-02" db="EMBL/GenBank/DDBJ databases">
        <title>Flavobacteriaceae Psychroflexus bacterium YR1-1, complete genome.</title>
        <authorList>
            <person name="Li Y."/>
            <person name="Wu S."/>
        </authorList>
    </citation>
    <scope>NUCLEOTIDE SEQUENCE [LARGE SCALE GENOMIC DNA]</scope>
    <source>
        <strain evidence="7 8">YR1-1</strain>
    </source>
</reference>
<keyword evidence="8" id="KW-1185">Reference proteome</keyword>